<name>A0A1F5JED2_9BACT</name>
<dbReference type="Proteomes" id="UP000177042">
    <property type="component" value="Unassembled WGS sequence"/>
</dbReference>
<dbReference type="EMBL" id="MFCX01000001">
    <property type="protein sequence ID" value="OGE26908.1"/>
    <property type="molecule type" value="Genomic_DNA"/>
</dbReference>
<evidence type="ECO:0000259" key="7">
    <source>
        <dbReference type="Pfam" id="PF00535"/>
    </source>
</evidence>
<keyword evidence="4" id="KW-0808">Transferase</keyword>
<dbReference type="InterPro" id="IPR001173">
    <property type="entry name" value="Glyco_trans_2-like"/>
</dbReference>
<evidence type="ECO:0000256" key="6">
    <source>
        <dbReference type="SAM" id="Phobius"/>
    </source>
</evidence>
<evidence type="ECO:0000256" key="4">
    <source>
        <dbReference type="ARBA" id="ARBA00022679"/>
    </source>
</evidence>
<reference evidence="8 9" key="1">
    <citation type="journal article" date="2016" name="Nat. Commun.">
        <title>Thousands of microbial genomes shed light on interconnected biogeochemical processes in an aquifer system.</title>
        <authorList>
            <person name="Anantharaman K."/>
            <person name="Brown C.T."/>
            <person name="Hug L.A."/>
            <person name="Sharon I."/>
            <person name="Castelle C.J."/>
            <person name="Probst A.J."/>
            <person name="Thomas B.C."/>
            <person name="Singh A."/>
            <person name="Wilkins M.J."/>
            <person name="Karaoz U."/>
            <person name="Brodie E.L."/>
            <person name="Williams K.H."/>
            <person name="Hubbard S.S."/>
            <person name="Banfield J.F."/>
        </authorList>
    </citation>
    <scope>NUCLEOTIDE SEQUENCE [LARGE SCALE GENOMIC DNA]</scope>
</reference>
<keyword evidence="6" id="KW-0812">Transmembrane</keyword>
<organism evidence="8 9">
    <name type="scientific">Candidatus Daviesbacteria bacterium RIFCSPHIGHO2_02_FULL_39_12</name>
    <dbReference type="NCBI Taxonomy" id="1797770"/>
    <lineage>
        <taxon>Bacteria</taxon>
        <taxon>Candidatus Daviesiibacteriota</taxon>
    </lineage>
</organism>
<dbReference type="GO" id="GO:0005886">
    <property type="term" value="C:plasma membrane"/>
    <property type="evidence" value="ECO:0007669"/>
    <property type="project" value="UniProtKB-SubCell"/>
</dbReference>
<dbReference type="GO" id="GO:0016757">
    <property type="term" value="F:glycosyltransferase activity"/>
    <property type="evidence" value="ECO:0007669"/>
    <property type="project" value="UniProtKB-KW"/>
</dbReference>
<evidence type="ECO:0000256" key="3">
    <source>
        <dbReference type="ARBA" id="ARBA00022676"/>
    </source>
</evidence>
<proteinExistence type="predicted"/>
<evidence type="ECO:0000313" key="8">
    <source>
        <dbReference type="EMBL" id="OGE26908.1"/>
    </source>
</evidence>
<keyword evidence="3" id="KW-0328">Glycosyltransferase</keyword>
<evidence type="ECO:0000256" key="2">
    <source>
        <dbReference type="ARBA" id="ARBA00022475"/>
    </source>
</evidence>
<protein>
    <recommendedName>
        <fullName evidence="7">Glycosyltransferase 2-like domain-containing protein</fullName>
    </recommendedName>
</protein>
<dbReference type="Pfam" id="PF00535">
    <property type="entry name" value="Glycos_transf_2"/>
    <property type="match status" value="1"/>
</dbReference>
<comment type="subcellular location">
    <subcellularLocation>
        <location evidence="1">Cell membrane</location>
    </subcellularLocation>
</comment>
<sequence>MNRKPFVSVVIPAFNEEKYIENCLFSLLKSEQKTDINYEVVLVDNNSSDRTVQLAEKFKNGMNLRIIHEKKQGRGAARARGFADAKGKMILSADADTIFYRGWIETLASAIKGDVIAITTSCRVADLSKLSNKILNFCQPAAMILYRILIGHYWLSGFSFGILRSVYIKSGGFNPSLQSMEDVDLSFRVAKLGKIKFINKPVTFSGRRFRKGLLIGLFEYIYLFIKALVLKNKNVYQDNPR</sequence>
<evidence type="ECO:0000313" key="9">
    <source>
        <dbReference type="Proteomes" id="UP000177042"/>
    </source>
</evidence>
<feature type="transmembrane region" description="Helical" evidence="6">
    <location>
        <begin position="212"/>
        <end position="230"/>
    </location>
</feature>
<dbReference type="Gene3D" id="3.90.550.10">
    <property type="entry name" value="Spore Coat Polysaccharide Biosynthesis Protein SpsA, Chain A"/>
    <property type="match status" value="1"/>
</dbReference>
<feature type="domain" description="Glycosyltransferase 2-like" evidence="7">
    <location>
        <begin position="8"/>
        <end position="122"/>
    </location>
</feature>
<dbReference type="InterPro" id="IPR029044">
    <property type="entry name" value="Nucleotide-diphossugar_trans"/>
</dbReference>
<keyword evidence="2" id="KW-1003">Cell membrane</keyword>
<dbReference type="SUPFAM" id="SSF53448">
    <property type="entry name" value="Nucleotide-diphospho-sugar transferases"/>
    <property type="match status" value="1"/>
</dbReference>
<evidence type="ECO:0000256" key="5">
    <source>
        <dbReference type="ARBA" id="ARBA00023136"/>
    </source>
</evidence>
<keyword evidence="6" id="KW-1133">Transmembrane helix</keyword>
<accession>A0A1F5JED2</accession>
<comment type="caution">
    <text evidence="8">The sequence shown here is derived from an EMBL/GenBank/DDBJ whole genome shotgun (WGS) entry which is preliminary data.</text>
</comment>
<dbReference type="PANTHER" id="PTHR43646">
    <property type="entry name" value="GLYCOSYLTRANSFERASE"/>
    <property type="match status" value="1"/>
</dbReference>
<dbReference type="PANTHER" id="PTHR43646:SF2">
    <property type="entry name" value="GLYCOSYLTRANSFERASE 2-LIKE DOMAIN-CONTAINING PROTEIN"/>
    <property type="match status" value="1"/>
</dbReference>
<dbReference type="AlphaFoldDB" id="A0A1F5JED2"/>
<evidence type="ECO:0000256" key="1">
    <source>
        <dbReference type="ARBA" id="ARBA00004236"/>
    </source>
</evidence>
<gene>
    <name evidence="8" type="ORF">A3C26_03915</name>
</gene>
<keyword evidence="5 6" id="KW-0472">Membrane</keyword>